<keyword evidence="6" id="KW-0238">DNA-binding</keyword>
<evidence type="ECO:0000256" key="5">
    <source>
        <dbReference type="ARBA" id="ARBA00023016"/>
    </source>
</evidence>
<evidence type="ECO:0000256" key="1">
    <source>
        <dbReference type="ARBA" id="ARBA00004123"/>
    </source>
</evidence>
<gene>
    <name evidence="11" type="ORF">M5K25_018306</name>
</gene>
<evidence type="ECO:0000313" key="11">
    <source>
        <dbReference type="EMBL" id="KAL0912341.1"/>
    </source>
</evidence>
<evidence type="ECO:0000256" key="8">
    <source>
        <dbReference type="ARBA" id="ARBA00023242"/>
    </source>
</evidence>
<dbReference type="PANTHER" id="PTHR10015">
    <property type="entry name" value="HEAT SHOCK TRANSCRIPTION FACTOR"/>
    <property type="match status" value="1"/>
</dbReference>
<dbReference type="Proteomes" id="UP001552299">
    <property type="component" value="Unassembled WGS sequence"/>
</dbReference>
<dbReference type="GO" id="GO:0005634">
    <property type="term" value="C:nucleus"/>
    <property type="evidence" value="ECO:0007669"/>
    <property type="project" value="UniProtKB-SubCell"/>
</dbReference>
<comment type="subunit">
    <text evidence="2">Homotrimer.</text>
</comment>
<dbReference type="PRINTS" id="PR00056">
    <property type="entry name" value="HSFDOMAIN"/>
</dbReference>
<evidence type="ECO:0000256" key="6">
    <source>
        <dbReference type="ARBA" id="ARBA00023125"/>
    </source>
</evidence>
<keyword evidence="7" id="KW-0804">Transcription</keyword>
<evidence type="ECO:0000259" key="10">
    <source>
        <dbReference type="SMART" id="SM00415"/>
    </source>
</evidence>
<evidence type="ECO:0000256" key="4">
    <source>
        <dbReference type="ARBA" id="ARBA00023015"/>
    </source>
</evidence>
<comment type="similarity">
    <text evidence="9">Belongs to the HSF family.</text>
</comment>
<dbReference type="Pfam" id="PF00447">
    <property type="entry name" value="HSF_DNA-bind"/>
    <property type="match status" value="1"/>
</dbReference>
<dbReference type="FunFam" id="1.10.10.10:FF:000037">
    <property type="entry name" value="Heat stress transcription factor B-4"/>
    <property type="match status" value="1"/>
</dbReference>
<evidence type="ECO:0000256" key="9">
    <source>
        <dbReference type="RuleBase" id="RU004020"/>
    </source>
</evidence>
<dbReference type="Gene3D" id="1.10.10.10">
    <property type="entry name" value="Winged helix-like DNA-binding domain superfamily/Winged helix DNA-binding domain"/>
    <property type="match status" value="1"/>
</dbReference>
<comment type="subcellular location">
    <subcellularLocation>
        <location evidence="1">Nucleus</location>
    </subcellularLocation>
</comment>
<dbReference type="SUPFAM" id="SSF46785">
    <property type="entry name" value="Winged helix' DNA-binding domain"/>
    <property type="match status" value="1"/>
</dbReference>
<evidence type="ECO:0000256" key="3">
    <source>
        <dbReference type="ARBA" id="ARBA00022553"/>
    </source>
</evidence>
<keyword evidence="4" id="KW-0805">Transcription regulation</keyword>
<accession>A0ABD0UPU9</accession>
<dbReference type="SMART" id="SM00415">
    <property type="entry name" value="HSF"/>
    <property type="match status" value="1"/>
</dbReference>
<protein>
    <recommendedName>
        <fullName evidence="10">HSF-type DNA-binding domain-containing protein</fullName>
    </recommendedName>
</protein>
<dbReference type="InterPro" id="IPR000232">
    <property type="entry name" value="HSF_DNA-bd"/>
</dbReference>
<dbReference type="InterPro" id="IPR036390">
    <property type="entry name" value="WH_DNA-bd_sf"/>
</dbReference>
<sequence length="210" mass="23742">MEPEKPNGNIGGGGVPHPSTFPPFLTKCYDMVNDPATDDTVCWGDSENTFIIKDQHTFSRDLLPKYFKHSNISSFIRQLNTYGGLHLRPPSSTMLRPASSSHGFVFFFVREASSSSSSVRLRPSGKASFFDHKFCPIEDDFVFISREDRGFRLQLRLVSHAPSPSPTLLSACKRVLRNRGLRLLRPPWASSLPSMIFLQRQWRLLALIPC</sequence>
<dbReference type="InterPro" id="IPR036388">
    <property type="entry name" value="WH-like_DNA-bd_sf"/>
</dbReference>
<dbReference type="EMBL" id="JANQDX010000014">
    <property type="protein sequence ID" value="KAL0912341.1"/>
    <property type="molecule type" value="Genomic_DNA"/>
</dbReference>
<organism evidence="11 12">
    <name type="scientific">Dendrobium thyrsiflorum</name>
    <name type="common">Pinecone-like raceme dendrobium</name>
    <name type="synonym">Orchid</name>
    <dbReference type="NCBI Taxonomy" id="117978"/>
    <lineage>
        <taxon>Eukaryota</taxon>
        <taxon>Viridiplantae</taxon>
        <taxon>Streptophyta</taxon>
        <taxon>Embryophyta</taxon>
        <taxon>Tracheophyta</taxon>
        <taxon>Spermatophyta</taxon>
        <taxon>Magnoliopsida</taxon>
        <taxon>Liliopsida</taxon>
        <taxon>Asparagales</taxon>
        <taxon>Orchidaceae</taxon>
        <taxon>Epidendroideae</taxon>
        <taxon>Malaxideae</taxon>
        <taxon>Dendrobiinae</taxon>
        <taxon>Dendrobium</taxon>
    </lineage>
</organism>
<evidence type="ECO:0000256" key="2">
    <source>
        <dbReference type="ARBA" id="ARBA00011233"/>
    </source>
</evidence>
<evidence type="ECO:0000313" key="12">
    <source>
        <dbReference type="Proteomes" id="UP001552299"/>
    </source>
</evidence>
<comment type="caution">
    <text evidence="11">The sequence shown here is derived from an EMBL/GenBank/DDBJ whole genome shotgun (WGS) entry which is preliminary data.</text>
</comment>
<dbReference type="PANTHER" id="PTHR10015:SF427">
    <property type="entry name" value="HEAT SHOCK FACTOR PROTEIN"/>
    <property type="match status" value="1"/>
</dbReference>
<reference evidence="11 12" key="1">
    <citation type="journal article" date="2024" name="Plant Biotechnol. J.">
        <title>Dendrobium thyrsiflorum genome and its molecular insights into genes involved in important horticultural traits.</title>
        <authorList>
            <person name="Chen B."/>
            <person name="Wang J.Y."/>
            <person name="Zheng P.J."/>
            <person name="Li K.L."/>
            <person name="Liang Y.M."/>
            <person name="Chen X.F."/>
            <person name="Zhang C."/>
            <person name="Zhao X."/>
            <person name="He X."/>
            <person name="Zhang G.Q."/>
            <person name="Liu Z.J."/>
            <person name="Xu Q."/>
        </authorList>
    </citation>
    <scope>NUCLEOTIDE SEQUENCE [LARGE SCALE GENOMIC DNA]</scope>
    <source>
        <strain evidence="11">GZMU011</strain>
    </source>
</reference>
<evidence type="ECO:0000256" key="7">
    <source>
        <dbReference type="ARBA" id="ARBA00023163"/>
    </source>
</evidence>
<keyword evidence="12" id="KW-1185">Reference proteome</keyword>
<feature type="domain" description="HSF-type DNA-binding" evidence="10">
    <location>
        <begin position="20"/>
        <end position="122"/>
    </location>
</feature>
<dbReference type="GO" id="GO:0003677">
    <property type="term" value="F:DNA binding"/>
    <property type="evidence" value="ECO:0007669"/>
    <property type="project" value="UniProtKB-KW"/>
</dbReference>
<name>A0ABD0UPU9_DENTH</name>
<dbReference type="AlphaFoldDB" id="A0ABD0UPU9"/>
<keyword evidence="3" id="KW-0597">Phosphoprotein</keyword>
<keyword evidence="5" id="KW-0346">Stress response</keyword>
<keyword evidence="8" id="KW-0539">Nucleus</keyword>
<proteinExistence type="inferred from homology"/>